<dbReference type="Gene3D" id="3.30.300.130">
    <property type="entry name" value="Fe-S cluster assembly (FSCA)"/>
    <property type="match status" value="1"/>
</dbReference>
<dbReference type="AlphaFoldDB" id="C3MNF4"/>
<organism evidence="2 3">
    <name type="scientific">Saccharolobus islandicus (strain L.S.2.15 / Lassen #1)</name>
    <name type="common">Sulfolobus islandicus</name>
    <dbReference type="NCBI Taxonomy" id="429572"/>
    <lineage>
        <taxon>Archaea</taxon>
        <taxon>Thermoproteota</taxon>
        <taxon>Thermoprotei</taxon>
        <taxon>Sulfolobales</taxon>
        <taxon>Sulfolobaceae</taxon>
        <taxon>Saccharolobus</taxon>
    </lineage>
</organism>
<dbReference type="Pfam" id="PF01883">
    <property type="entry name" value="FeS_assembly_P"/>
    <property type="match status" value="1"/>
</dbReference>
<accession>C3MNF4</accession>
<dbReference type="InterPro" id="IPR052339">
    <property type="entry name" value="Fe-S_Maturation_MIP18"/>
</dbReference>
<evidence type="ECO:0000313" key="2">
    <source>
        <dbReference type="EMBL" id="ACP34917.1"/>
    </source>
</evidence>
<dbReference type="KEGG" id="sis:LS215_0861"/>
<evidence type="ECO:0000259" key="1">
    <source>
        <dbReference type="Pfam" id="PF01883"/>
    </source>
</evidence>
<protein>
    <recommendedName>
        <fullName evidence="1">MIP18 family-like domain-containing protein</fullName>
    </recommendedName>
</protein>
<dbReference type="PANTHER" id="PTHR42831">
    <property type="entry name" value="FE-S PROTEIN MATURATION AUXILIARY FACTOR YITW"/>
    <property type="match status" value="1"/>
</dbReference>
<feature type="domain" description="MIP18 family-like" evidence="1">
    <location>
        <begin position="24"/>
        <end position="96"/>
    </location>
</feature>
<dbReference type="InterPro" id="IPR002744">
    <property type="entry name" value="MIP18-like"/>
</dbReference>
<evidence type="ECO:0000313" key="3">
    <source>
        <dbReference type="Proteomes" id="UP000001747"/>
    </source>
</evidence>
<name>C3MNF4_SACI2</name>
<proteinExistence type="predicted"/>
<dbReference type="SUPFAM" id="SSF117916">
    <property type="entry name" value="Fe-S cluster assembly (FSCA) domain-like"/>
    <property type="match status" value="1"/>
</dbReference>
<dbReference type="InterPro" id="IPR034904">
    <property type="entry name" value="FSCA_dom_sf"/>
</dbReference>
<dbReference type="PANTHER" id="PTHR42831:SF1">
    <property type="entry name" value="FE-S PROTEIN MATURATION AUXILIARY FACTOR YITW"/>
    <property type="match status" value="1"/>
</dbReference>
<sequence>MLYKFSKCIEEKYMNEKEKGEWKKKIIQGLHEVYDPEIPIDIVNLGLIYQIDISDDGDVYVRIGATTPACPVTEDLQYTVEQVIKESIPAKSIRVELDLDTEWTPLMMTEEGRKEFIRKFGYDIVKRWAERMGIEEEKVT</sequence>
<dbReference type="Proteomes" id="UP000001747">
    <property type="component" value="Chromosome"/>
</dbReference>
<dbReference type="EMBL" id="CP001399">
    <property type="protein sequence ID" value="ACP34917.1"/>
    <property type="molecule type" value="Genomic_DNA"/>
</dbReference>
<reference evidence="2 3" key="1">
    <citation type="journal article" date="2009" name="Proc. Natl. Acad. Sci. U.S.A.">
        <title>Biogeography of the Sulfolobus islandicus pan-genome.</title>
        <authorList>
            <person name="Reno M.L."/>
            <person name="Held N.L."/>
            <person name="Fields C.J."/>
            <person name="Burke P.V."/>
            <person name="Whitaker R.J."/>
        </authorList>
    </citation>
    <scope>NUCLEOTIDE SEQUENCE [LARGE SCALE GENOMIC DNA]</scope>
    <source>
        <strain evidence="3">L.S.2.15 / Lassen #1</strain>
    </source>
</reference>
<dbReference type="HOGENOM" id="CLU_091588_2_2_2"/>
<gene>
    <name evidence="2" type="ordered locus">LS215_0861</name>
</gene>